<dbReference type="GO" id="GO:0006891">
    <property type="term" value="P:intra-Golgi vesicle-mediated transport"/>
    <property type="evidence" value="ECO:0007669"/>
    <property type="project" value="TreeGrafter"/>
</dbReference>
<keyword evidence="3 13" id="KW-0813">Transport</keyword>
<keyword evidence="4 13" id="KW-0963">Cytoplasm</keyword>
<evidence type="ECO:0000313" key="18">
    <source>
        <dbReference type="Proteomes" id="UP000887566"/>
    </source>
</evidence>
<sequence>MSVSVAEQPCYTLINVPLDSEQPSEMQLKEKFEKGEQKVKTEALKKLIYMILNGEKIGQGLMMYVIRFCLPTQDHLMKKLLLVFWEIVPKTSADGKLLHEMILVCDAYRKDLQHPNEFIRGSTLRFLCKLKEPELLEPLMPAIRTCLEHRHSYVRRNAVLAIFTIYRNFEFLIPDAPELIYNFLEAEQDASCKRNAFMMLLHVDQARALDFLSGCIDQVTTFGDILQLIIVELIYKVCHANPTERARFIRCVYNLLQSQSPAVRYEAAGTLITLSTAPTAIKAAAAAYIDLIVKESDNNVKLIVLDRLIALKQNASSEKVLQELVMDILRVLSAPDLEVRRKTLHLALDLVSSRNVEEMVMFLRKEISKSTNTGQEETGKYRQLLVRTLHTATIKFPDVASTIVPVLMEFLSDDNELAATDVLVFVREAIQRLPHLRAVVLNQLKDVFGTIRNAKIFRAAMWILGEYCDSKESIQQVMTLIRQSLGELPIVEDELRLAAGEQSEGSDAPKDVEMKSQVKQLVTADGTYATQSALMGSTQKSNGITEKPALRRFLLDGEFFVAAALGTTLTKLVLRYSKEDSKHTKEKANLFAAEAMFVIASVIHLGKSGLPKTAITEDDLDRLAVAIKLLSDMWPQATPIFLEQCRHSLDLMLEAKAIEDRQESSKDKNKNAIEADRTISFTQLAAQLAGGESGAGAENLFDLSMSQALGTAPKTQKFDFASSKLGKVIQLAGFSDPVYAEAYVNVNQYDIVLDVLVVNQTSDTLQNLTLELATLGDLKLVEKPTPITLAPHDFANIKANVKVASTENGVIFSTIAYDVRGSTSDRNCVYLQDIHIDIMDYIVPGHCNDTEFRQMWAEFEWENKVAVNTPITGLREFLEHLTRVTNMKLLTPDAALGGECGFLAANFYAHSIFGEDALANVSIEKSNPADPDSVVTGHIRIRAKSQGMALSLGDKVNAAQKERPHKTSRKAEVTQ</sequence>
<dbReference type="InterPro" id="IPR011710">
    <property type="entry name" value="Coatomer_bsu_C"/>
</dbReference>
<dbReference type="Gene3D" id="1.25.10.10">
    <property type="entry name" value="Leucine-rich Repeat Variant"/>
    <property type="match status" value="1"/>
</dbReference>
<dbReference type="GO" id="GO:0030126">
    <property type="term" value="C:COPI vesicle coat"/>
    <property type="evidence" value="ECO:0007669"/>
    <property type="project" value="InterPro"/>
</dbReference>
<evidence type="ECO:0000256" key="11">
    <source>
        <dbReference type="ARBA" id="ARBA00030841"/>
    </source>
</evidence>
<dbReference type="GO" id="GO:0006886">
    <property type="term" value="P:intracellular protein transport"/>
    <property type="evidence" value="ECO:0007669"/>
    <property type="project" value="InterPro"/>
</dbReference>
<comment type="function">
    <text evidence="12">The coatomer is a cytosolic protein complex that binds to dilysine motifs and reversibly associates with Golgi non-clathrin-coated vesicles, which further mediate biosynthetic protein transport from the ER, via the Golgi up to the trans Golgi network. Coatomer complex is required for budding from Golgi membranes, and is essential for the retrograde Golgi-to-ER transport of dilysine-tagged proteins. Required for limiting lipid storage in lipid droplets.</text>
</comment>
<evidence type="ECO:0000256" key="1">
    <source>
        <dbReference type="ARBA" id="ARBA00004255"/>
    </source>
</evidence>
<dbReference type="WBParaSite" id="PSAMB.scaffold3146size19472.g20478.t1">
    <property type="protein sequence ID" value="PSAMB.scaffold3146size19472.g20478.t1"/>
    <property type="gene ID" value="PSAMB.scaffold3146size19472.g20478"/>
</dbReference>
<evidence type="ECO:0000313" key="19">
    <source>
        <dbReference type="WBParaSite" id="PSAMB.scaffold3146size19472.g20478.t1"/>
    </source>
</evidence>
<keyword evidence="7 13" id="KW-0653">Protein transport</keyword>
<keyword evidence="6 13" id="KW-0931">ER-Golgi transport</keyword>
<evidence type="ECO:0000256" key="10">
    <source>
        <dbReference type="ARBA" id="ARBA00023329"/>
    </source>
</evidence>
<dbReference type="InterPro" id="IPR029446">
    <property type="entry name" value="COPB1_appendage_platform_dom"/>
</dbReference>
<organism evidence="18 19">
    <name type="scientific">Plectus sambesii</name>
    <dbReference type="NCBI Taxonomy" id="2011161"/>
    <lineage>
        <taxon>Eukaryota</taxon>
        <taxon>Metazoa</taxon>
        <taxon>Ecdysozoa</taxon>
        <taxon>Nematoda</taxon>
        <taxon>Chromadorea</taxon>
        <taxon>Plectida</taxon>
        <taxon>Plectina</taxon>
        <taxon>Plectoidea</taxon>
        <taxon>Plectidae</taxon>
        <taxon>Plectus</taxon>
    </lineage>
</organism>
<evidence type="ECO:0000256" key="3">
    <source>
        <dbReference type="ARBA" id="ARBA00022448"/>
    </source>
</evidence>
<keyword evidence="18" id="KW-1185">Reference proteome</keyword>
<dbReference type="PANTHER" id="PTHR10635:SF0">
    <property type="entry name" value="COATOMER SUBUNIT BETA"/>
    <property type="match status" value="1"/>
</dbReference>
<protein>
    <recommendedName>
        <fullName evidence="2 13">Coatomer subunit beta</fullName>
    </recommendedName>
    <alternativeName>
        <fullName evidence="11 13">Beta-coat protein</fullName>
    </alternativeName>
</protein>
<keyword evidence="9 13" id="KW-0472">Membrane</keyword>
<dbReference type="PIRSF" id="PIRSF005727">
    <property type="entry name" value="Coatomer_beta_subunit"/>
    <property type="match status" value="1"/>
</dbReference>
<feature type="domain" description="Clathrin/coatomer adaptor adaptin-like N-terminal" evidence="15">
    <location>
        <begin position="22"/>
        <end position="530"/>
    </location>
</feature>
<evidence type="ECO:0000259" key="16">
    <source>
        <dbReference type="Pfam" id="PF07718"/>
    </source>
</evidence>
<evidence type="ECO:0000256" key="9">
    <source>
        <dbReference type="ARBA" id="ARBA00023136"/>
    </source>
</evidence>
<dbReference type="InterPro" id="IPR016460">
    <property type="entry name" value="COPB1"/>
</dbReference>
<dbReference type="GO" id="GO:0005198">
    <property type="term" value="F:structural molecule activity"/>
    <property type="evidence" value="ECO:0007669"/>
    <property type="project" value="InterPro"/>
</dbReference>
<dbReference type="InterPro" id="IPR011989">
    <property type="entry name" value="ARM-like"/>
</dbReference>
<keyword evidence="5" id="KW-0677">Repeat</keyword>
<dbReference type="GO" id="GO:0006888">
    <property type="term" value="P:endoplasmic reticulum to Golgi vesicle-mediated transport"/>
    <property type="evidence" value="ECO:0007669"/>
    <property type="project" value="TreeGrafter"/>
</dbReference>
<dbReference type="PANTHER" id="PTHR10635">
    <property type="entry name" value="COATOMER SUBUNIT BETA"/>
    <property type="match status" value="1"/>
</dbReference>
<feature type="domain" description="Coatomer beta subunit C-terminal" evidence="16">
    <location>
        <begin position="676"/>
        <end position="818"/>
    </location>
</feature>
<feature type="domain" description="Coatomer beta subunit appendage platform" evidence="17">
    <location>
        <begin position="825"/>
        <end position="956"/>
    </location>
</feature>
<evidence type="ECO:0000256" key="13">
    <source>
        <dbReference type="PIRNR" id="PIRNR005727"/>
    </source>
</evidence>
<evidence type="ECO:0000259" key="15">
    <source>
        <dbReference type="Pfam" id="PF01602"/>
    </source>
</evidence>
<evidence type="ECO:0000256" key="6">
    <source>
        <dbReference type="ARBA" id="ARBA00022892"/>
    </source>
</evidence>
<evidence type="ECO:0000256" key="2">
    <source>
        <dbReference type="ARBA" id="ARBA00017024"/>
    </source>
</evidence>
<evidence type="ECO:0000256" key="12">
    <source>
        <dbReference type="ARBA" id="ARBA00058599"/>
    </source>
</evidence>
<dbReference type="Pfam" id="PF07718">
    <property type="entry name" value="Coatamer_beta_C"/>
    <property type="match status" value="1"/>
</dbReference>
<dbReference type="SUPFAM" id="SSF48371">
    <property type="entry name" value="ARM repeat"/>
    <property type="match status" value="1"/>
</dbReference>
<keyword evidence="10 13" id="KW-0968">Cytoplasmic vesicle</keyword>
<dbReference type="InterPro" id="IPR016024">
    <property type="entry name" value="ARM-type_fold"/>
</dbReference>
<comment type="subunit">
    <text evidence="13">Oligomeric complex that consists of at least the alpha, beta, beta', gamma, delta, epsilon and zeta subunits.</text>
</comment>
<dbReference type="AlphaFoldDB" id="A0A914W6W6"/>
<dbReference type="GO" id="GO:0000139">
    <property type="term" value="C:Golgi membrane"/>
    <property type="evidence" value="ECO:0007669"/>
    <property type="project" value="UniProtKB-SubCell"/>
</dbReference>
<comment type="subcellular location">
    <subcellularLocation>
        <location evidence="13">Cytoplasm</location>
    </subcellularLocation>
    <subcellularLocation>
        <location evidence="1 13">Golgi apparatus membrane</location>
        <topology evidence="1 13">Peripheral membrane protein</topology>
        <orientation evidence="1 13">Cytoplasmic side</orientation>
    </subcellularLocation>
    <subcellularLocation>
        <location evidence="13">Cytoplasmic vesicle</location>
        <location evidence="13">COPI-coated vesicle membrane</location>
        <topology evidence="13">Peripheral membrane protein</topology>
        <orientation evidence="13">Cytoplasmic side</orientation>
    </subcellularLocation>
</comment>
<dbReference type="Pfam" id="PF01602">
    <property type="entry name" value="Adaptin_N"/>
    <property type="match status" value="1"/>
</dbReference>
<evidence type="ECO:0000256" key="8">
    <source>
        <dbReference type="ARBA" id="ARBA00023034"/>
    </source>
</evidence>
<evidence type="ECO:0000256" key="7">
    <source>
        <dbReference type="ARBA" id="ARBA00022927"/>
    </source>
</evidence>
<evidence type="ECO:0000256" key="5">
    <source>
        <dbReference type="ARBA" id="ARBA00022737"/>
    </source>
</evidence>
<keyword evidence="8 13" id="KW-0333">Golgi apparatus</keyword>
<dbReference type="InterPro" id="IPR002553">
    <property type="entry name" value="Clathrin/coatomer_adapt-like_N"/>
</dbReference>
<dbReference type="Pfam" id="PF14806">
    <property type="entry name" value="Coatomer_b_Cpla"/>
    <property type="match status" value="1"/>
</dbReference>
<dbReference type="Proteomes" id="UP000887566">
    <property type="component" value="Unplaced"/>
</dbReference>
<evidence type="ECO:0000256" key="14">
    <source>
        <dbReference type="SAM" id="MobiDB-lite"/>
    </source>
</evidence>
<dbReference type="FunFam" id="1.25.10.10:FF:000311">
    <property type="entry name" value="Coatomer subunit beta"/>
    <property type="match status" value="1"/>
</dbReference>
<feature type="region of interest" description="Disordered" evidence="14">
    <location>
        <begin position="954"/>
        <end position="975"/>
    </location>
</feature>
<proteinExistence type="predicted"/>
<evidence type="ECO:0000259" key="17">
    <source>
        <dbReference type="Pfam" id="PF14806"/>
    </source>
</evidence>
<evidence type="ECO:0000256" key="4">
    <source>
        <dbReference type="ARBA" id="ARBA00022490"/>
    </source>
</evidence>
<accession>A0A914W6W6</accession>
<name>A0A914W6W6_9BILA</name>
<reference evidence="19" key="1">
    <citation type="submission" date="2022-11" db="UniProtKB">
        <authorList>
            <consortium name="WormBaseParasite"/>
        </authorList>
    </citation>
    <scope>IDENTIFICATION</scope>
</reference>